<dbReference type="NCBIfam" id="TIGR01099">
    <property type="entry name" value="galU"/>
    <property type="match status" value="1"/>
</dbReference>
<evidence type="ECO:0000256" key="7">
    <source>
        <dbReference type="ARBA" id="ARBA00048128"/>
    </source>
</evidence>
<keyword evidence="4 8" id="KW-0808">Transferase</keyword>
<dbReference type="GO" id="GO:0003983">
    <property type="term" value="F:UTP:glucose-1-phosphate uridylyltransferase activity"/>
    <property type="evidence" value="ECO:0007669"/>
    <property type="project" value="UniProtKB-EC"/>
</dbReference>
<dbReference type="STRING" id="1821621.A8C75_05100"/>
<dbReference type="Pfam" id="PF00483">
    <property type="entry name" value="NTP_transferase"/>
    <property type="match status" value="1"/>
</dbReference>
<gene>
    <name evidence="10" type="ORF">A8C75_05100</name>
</gene>
<dbReference type="EMBL" id="CP015839">
    <property type="protein sequence ID" value="ANG61924.1"/>
    <property type="molecule type" value="Genomic_DNA"/>
</dbReference>
<dbReference type="Proteomes" id="UP000078070">
    <property type="component" value="Chromosome"/>
</dbReference>
<comment type="similarity">
    <text evidence="1 8">Belongs to the UDPGP type 2 family.</text>
</comment>
<dbReference type="SUPFAM" id="SSF53448">
    <property type="entry name" value="Nucleotide-diphospho-sugar transferases"/>
    <property type="match status" value="1"/>
</dbReference>
<evidence type="ECO:0000313" key="11">
    <source>
        <dbReference type="Proteomes" id="UP000078070"/>
    </source>
</evidence>
<keyword evidence="11" id="KW-1185">Reference proteome</keyword>
<dbReference type="CDD" id="cd02541">
    <property type="entry name" value="UGPase_prokaryotic"/>
    <property type="match status" value="1"/>
</dbReference>
<dbReference type="AlphaFoldDB" id="A0A1A9EUT3"/>
<evidence type="ECO:0000259" key="9">
    <source>
        <dbReference type="Pfam" id="PF00483"/>
    </source>
</evidence>
<proteinExistence type="inferred from homology"/>
<evidence type="ECO:0000256" key="4">
    <source>
        <dbReference type="ARBA" id="ARBA00022679"/>
    </source>
</evidence>
<keyword evidence="5 8" id="KW-0548">Nucleotidyltransferase</keyword>
<dbReference type="InterPro" id="IPR029044">
    <property type="entry name" value="Nucleotide-diphossugar_trans"/>
</dbReference>
<dbReference type="RefSeq" id="WP_067379057.1">
    <property type="nucleotide sequence ID" value="NZ_CP015839.1"/>
</dbReference>
<comment type="catalytic activity">
    <reaction evidence="7 8">
        <text>alpha-D-glucose 1-phosphate + UTP + H(+) = UDP-alpha-D-glucose + diphosphate</text>
        <dbReference type="Rhea" id="RHEA:19889"/>
        <dbReference type="ChEBI" id="CHEBI:15378"/>
        <dbReference type="ChEBI" id="CHEBI:33019"/>
        <dbReference type="ChEBI" id="CHEBI:46398"/>
        <dbReference type="ChEBI" id="CHEBI:58601"/>
        <dbReference type="ChEBI" id="CHEBI:58885"/>
        <dbReference type="EC" id="2.7.7.9"/>
    </reaction>
</comment>
<feature type="domain" description="Nucleotidyl transferase" evidence="9">
    <location>
        <begin position="6"/>
        <end position="275"/>
    </location>
</feature>
<accession>A0A1A9EUT3</accession>
<comment type="function">
    <text evidence="6">May play a role in stationary phase survival.</text>
</comment>
<dbReference type="PANTHER" id="PTHR43197:SF1">
    <property type="entry name" value="UTP--GLUCOSE-1-PHOSPHATE URIDYLYLTRANSFERASE"/>
    <property type="match status" value="1"/>
</dbReference>
<evidence type="ECO:0000256" key="1">
    <source>
        <dbReference type="ARBA" id="ARBA00006890"/>
    </source>
</evidence>
<sequence length="302" mass="32403">MRKVTKAIIPVAGLGTRVLPASKAIPKEMLPVGDKPVIQRVVEEAVAAGITKIILVTRSGKEAIENHFDAHYELEAQLEIKGKIAELASVRNIQPPDVEIISVRQPSAQGLGHAVLCAAGIIGDEPFAVMLPDVLINNRTADSGHVDMAGMMAAFSRNEHPQIMVEPVPHEHAERYGIVDCAGAVLQGGDAHPIQGMVEKPAPGTAPSNLAIVGRYILPARIMQLLKSTPRGAGGEIQLTDAMAALLKETPMEAYHMEGKSYDCGNKLGYLQANMVFGLQSPHTGPELREFLKQQLDELDQA</sequence>
<dbReference type="Gene3D" id="3.90.550.10">
    <property type="entry name" value="Spore Coat Polysaccharide Biosynthesis Protein SpsA, Chain A"/>
    <property type="match status" value="1"/>
</dbReference>
<dbReference type="GO" id="GO:0006011">
    <property type="term" value="P:UDP-alpha-D-glucose metabolic process"/>
    <property type="evidence" value="ECO:0007669"/>
    <property type="project" value="InterPro"/>
</dbReference>
<name>A0A1A9EUT3_9GAMM</name>
<evidence type="ECO:0000256" key="8">
    <source>
        <dbReference type="RuleBase" id="RU361259"/>
    </source>
</evidence>
<evidence type="ECO:0000256" key="6">
    <source>
        <dbReference type="ARBA" id="ARBA00037294"/>
    </source>
</evidence>
<organism evidence="10 11">
    <name type="scientific">Marinobacterium aestuarii</name>
    <dbReference type="NCBI Taxonomy" id="1821621"/>
    <lineage>
        <taxon>Bacteria</taxon>
        <taxon>Pseudomonadati</taxon>
        <taxon>Pseudomonadota</taxon>
        <taxon>Gammaproteobacteria</taxon>
        <taxon>Oceanospirillales</taxon>
        <taxon>Oceanospirillaceae</taxon>
        <taxon>Marinobacterium</taxon>
    </lineage>
</organism>
<dbReference type="OrthoDB" id="9803306at2"/>
<evidence type="ECO:0000256" key="2">
    <source>
        <dbReference type="ARBA" id="ARBA00012415"/>
    </source>
</evidence>
<dbReference type="PANTHER" id="PTHR43197">
    <property type="entry name" value="UTP--GLUCOSE-1-PHOSPHATE URIDYLYLTRANSFERASE"/>
    <property type="match status" value="1"/>
</dbReference>
<dbReference type="InterPro" id="IPR005835">
    <property type="entry name" value="NTP_transferase_dom"/>
</dbReference>
<evidence type="ECO:0000256" key="5">
    <source>
        <dbReference type="ARBA" id="ARBA00022695"/>
    </source>
</evidence>
<dbReference type="KEGG" id="mars:A8C75_05100"/>
<dbReference type="InterPro" id="IPR005771">
    <property type="entry name" value="GalU_uridylyltTrfase_bac/arc"/>
</dbReference>
<protein>
    <recommendedName>
        <fullName evidence="3 8">UTP--glucose-1-phosphate uridylyltransferase</fullName>
        <ecNumber evidence="2 8">2.7.7.9</ecNumber>
    </recommendedName>
    <alternativeName>
        <fullName evidence="8">UDP-glucose pyrophosphorylase</fullName>
    </alternativeName>
</protein>
<reference evidence="11" key="1">
    <citation type="submission" date="2016-05" db="EMBL/GenBank/DDBJ databases">
        <authorList>
            <person name="Baek K."/>
            <person name="Yang S.-J."/>
        </authorList>
    </citation>
    <scope>NUCLEOTIDE SEQUENCE [LARGE SCALE GENOMIC DNA]</scope>
    <source>
        <strain evidence="11">ST58-10</strain>
    </source>
</reference>
<dbReference type="EC" id="2.7.7.9" evidence="2 8"/>
<evidence type="ECO:0000313" key="10">
    <source>
        <dbReference type="EMBL" id="ANG61924.1"/>
    </source>
</evidence>
<evidence type="ECO:0000256" key="3">
    <source>
        <dbReference type="ARBA" id="ARBA00019048"/>
    </source>
</evidence>
<reference evidence="10 11" key="2">
    <citation type="journal article" date="2018" name="Int. J. Syst. Evol. Microbiol.">
        <title>Marinobacterium aestuarii sp. nov., a benzene-degrading marine bacterium isolated from estuary sediment.</title>
        <authorList>
            <person name="Bae S.S."/>
            <person name="Jung J."/>
            <person name="Chung D."/>
            <person name="Baek K."/>
        </authorList>
    </citation>
    <scope>NUCLEOTIDE SEQUENCE [LARGE SCALE GENOMIC DNA]</scope>
    <source>
        <strain evidence="10 11">ST58-10</strain>
    </source>
</reference>